<keyword evidence="10 13" id="KW-0503">Monooxygenase</keyword>
<evidence type="ECO:0000256" key="12">
    <source>
        <dbReference type="PIRSR" id="PIRSR602401-1"/>
    </source>
</evidence>
<comment type="caution">
    <text evidence="14">The sequence shown here is derived from an EMBL/GenBank/DDBJ whole genome shotgun (WGS) entry which is preliminary data.</text>
</comment>
<dbReference type="InterPro" id="IPR001128">
    <property type="entry name" value="Cyt_P450"/>
</dbReference>
<evidence type="ECO:0000256" key="2">
    <source>
        <dbReference type="ARBA" id="ARBA00004167"/>
    </source>
</evidence>
<accession>A0AAV6HTS8</accession>
<dbReference type="PRINTS" id="PR00463">
    <property type="entry name" value="EP450I"/>
</dbReference>
<keyword evidence="7" id="KW-1133">Transmembrane helix</keyword>
<evidence type="ECO:0000256" key="11">
    <source>
        <dbReference type="ARBA" id="ARBA00023136"/>
    </source>
</evidence>
<proteinExistence type="inferred from homology"/>
<dbReference type="PRINTS" id="PR00385">
    <property type="entry name" value="P450"/>
</dbReference>
<evidence type="ECO:0000313" key="14">
    <source>
        <dbReference type="EMBL" id="KAG5515986.1"/>
    </source>
</evidence>
<dbReference type="InterPro" id="IPR036396">
    <property type="entry name" value="Cyt_P450_sf"/>
</dbReference>
<dbReference type="PANTHER" id="PTHR47955">
    <property type="entry name" value="CYTOCHROME P450 FAMILY 71 PROTEIN"/>
    <property type="match status" value="1"/>
</dbReference>
<keyword evidence="4 12" id="KW-0349">Heme</keyword>
<comment type="subcellular location">
    <subcellularLocation>
        <location evidence="2">Membrane</location>
        <topology evidence="2">Single-pass membrane protein</topology>
    </subcellularLocation>
</comment>
<dbReference type="PROSITE" id="PS00086">
    <property type="entry name" value="CYTOCHROME_P450"/>
    <property type="match status" value="1"/>
</dbReference>
<dbReference type="SUPFAM" id="SSF48264">
    <property type="entry name" value="Cytochrome P450"/>
    <property type="match status" value="1"/>
</dbReference>
<dbReference type="InterPro" id="IPR017972">
    <property type="entry name" value="Cyt_P450_CS"/>
</dbReference>
<gene>
    <name evidence="14" type="ORF">RHGRI_036879</name>
</gene>
<dbReference type="CDD" id="cd11072">
    <property type="entry name" value="CYP71-like"/>
    <property type="match status" value="1"/>
</dbReference>
<evidence type="ECO:0000313" key="15">
    <source>
        <dbReference type="Proteomes" id="UP000823749"/>
    </source>
</evidence>
<reference evidence="14 15" key="1">
    <citation type="submission" date="2020-08" db="EMBL/GenBank/DDBJ databases">
        <title>Plant Genome Project.</title>
        <authorList>
            <person name="Zhang R.-G."/>
        </authorList>
    </citation>
    <scope>NUCLEOTIDE SEQUENCE [LARGE SCALE GENOMIC DNA]</scope>
    <source>
        <strain evidence="14">WSP0</strain>
        <tissue evidence="14">Leaf</tissue>
    </source>
</reference>
<evidence type="ECO:0000256" key="6">
    <source>
        <dbReference type="ARBA" id="ARBA00022723"/>
    </source>
</evidence>
<evidence type="ECO:0000256" key="1">
    <source>
        <dbReference type="ARBA" id="ARBA00001971"/>
    </source>
</evidence>
<protein>
    <recommendedName>
        <fullName evidence="16">Cytochrome P450</fullName>
    </recommendedName>
</protein>
<sequence>MDYFLLFVLLLATLLLLGVFLFPKYMTWRTNLPPGPPVLPFIGNLHQLDSSPLYHQLWKLSQRYGPLMSLRLGFTPMLVVSSSKMAKQVLKTHDAEFASRPPFLSFKKLSYNGLGVGFAPYNDSWREMRKICILHLFSPKRVQSFRPIRENEVSKLIKKIGRYASDSKSVNLSEMLILFSNTMISRIAFGRSYDEESSERSMFENLLSDSQAVSANFFFSDYFPCLSWVDRLTGELTRLEKTFEALDSFFQGMVDEHKSSSDEEKRSTKLGQEDFIDVLLQLQKDGSSTINLTFDHIKAVLKDIFTAGTDTSAATLVWAMTELVKNPNTMEKAQQEIRNIAGNNGSTIHENDLQESRYLQAVIKETMRLHPPAPLLIPHETTQKCNIFEYEIPPKTVVHVNAWAIGRDPDSWENPDKFLPDRFIGNSIDFRGRDFELIPFGAGRRGCPGLNMGVATVEFALANLLYWFNWELPDGMKKEDIDTDVKPGITMHKKNPLCLMPRKWSGNLDE</sequence>
<evidence type="ECO:0000256" key="8">
    <source>
        <dbReference type="ARBA" id="ARBA00023002"/>
    </source>
</evidence>
<evidence type="ECO:0000256" key="5">
    <source>
        <dbReference type="ARBA" id="ARBA00022692"/>
    </source>
</evidence>
<dbReference type="Proteomes" id="UP000823749">
    <property type="component" value="Chromosome 13"/>
</dbReference>
<dbReference type="PANTHER" id="PTHR47955:SF22">
    <property type="entry name" value="CYTOCHROME P450 83B1-LIKE"/>
    <property type="match status" value="1"/>
</dbReference>
<dbReference type="GO" id="GO:0004497">
    <property type="term" value="F:monooxygenase activity"/>
    <property type="evidence" value="ECO:0007669"/>
    <property type="project" value="UniProtKB-KW"/>
</dbReference>
<dbReference type="GO" id="GO:0020037">
    <property type="term" value="F:heme binding"/>
    <property type="evidence" value="ECO:0007669"/>
    <property type="project" value="InterPro"/>
</dbReference>
<keyword evidence="8 13" id="KW-0560">Oxidoreductase</keyword>
<comment type="similarity">
    <text evidence="3 13">Belongs to the cytochrome P450 family.</text>
</comment>
<evidence type="ECO:0000256" key="3">
    <source>
        <dbReference type="ARBA" id="ARBA00010617"/>
    </source>
</evidence>
<evidence type="ECO:0000256" key="10">
    <source>
        <dbReference type="ARBA" id="ARBA00023033"/>
    </source>
</evidence>
<dbReference type="Pfam" id="PF00067">
    <property type="entry name" value="p450"/>
    <property type="match status" value="1"/>
</dbReference>
<keyword evidence="6 12" id="KW-0479">Metal-binding</keyword>
<keyword evidence="9 12" id="KW-0408">Iron</keyword>
<dbReference type="FunFam" id="1.10.630.10:FF:000011">
    <property type="entry name" value="Cytochrome P450 83B1"/>
    <property type="match status" value="1"/>
</dbReference>
<evidence type="ECO:0000256" key="7">
    <source>
        <dbReference type="ARBA" id="ARBA00022989"/>
    </source>
</evidence>
<evidence type="ECO:0008006" key="16">
    <source>
        <dbReference type="Google" id="ProtNLM"/>
    </source>
</evidence>
<dbReference type="GO" id="GO:0005506">
    <property type="term" value="F:iron ion binding"/>
    <property type="evidence" value="ECO:0007669"/>
    <property type="project" value="InterPro"/>
</dbReference>
<evidence type="ECO:0000256" key="4">
    <source>
        <dbReference type="ARBA" id="ARBA00022617"/>
    </source>
</evidence>
<name>A0AAV6HTS8_9ERIC</name>
<keyword evidence="5" id="KW-0812">Transmembrane</keyword>
<evidence type="ECO:0000256" key="9">
    <source>
        <dbReference type="ARBA" id="ARBA00023004"/>
    </source>
</evidence>
<dbReference type="GO" id="GO:0016705">
    <property type="term" value="F:oxidoreductase activity, acting on paired donors, with incorporation or reduction of molecular oxygen"/>
    <property type="evidence" value="ECO:0007669"/>
    <property type="project" value="InterPro"/>
</dbReference>
<evidence type="ECO:0000256" key="13">
    <source>
        <dbReference type="RuleBase" id="RU000461"/>
    </source>
</evidence>
<feature type="binding site" description="axial binding residue" evidence="12">
    <location>
        <position position="447"/>
    </location>
    <ligand>
        <name>heme</name>
        <dbReference type="ChEBI" id="CHEBI:30413"/>
    </ligand>
    <ligandPart>
        <name>Fe</name>
        <dbReference type="ChEBI" id="CHEBI:18248"/>
    </ligandPart>
</feature>
<dbReference type="InterPro" id="IPR002401">
    <property type="entry name" value="Cyt_P450_E_grp-I"/>
</dbReference>
<dbReference type="AlphaFoldDB" id="A0AAV6HTS8"/>
<keyword evidence="15" id="KW-1185">Reference proteome</keyword>
<organism evidence="14 15">
    <name type="scientific">Rhododendron griersonianum</name>
    <dbReference type="NCBI Taxonomy" id="479676"/>
    <lineage>
        <taxon>Eukaryota</taxon>
        <taxon>Viridiplantae</taxon>
        <taxon>Streptophyta</taxon>
        <taxon>Embryophyta</taxon>
        <taxon>Tracheophyta</taxon>
        <taxon>Spermatophyta</taxon>
        <taxon>Magnoliopsida</taxon>
        <taxon>eudicotyledons</taxon>
        <taxon>Gunneridae</taxon>
        <taxon>Pentapetalae</taxon>
        <taxon>asterids</taxon>
        <taxon>Ericales</taxon>
        <taxon>Ericaceae</taxon>
        <taxon>Ericoideae</taxon>
        <taxon>Rhodoreae</taxon>
        <taxon>Rhododendron</taxon>
    </lineage>
</organism>
<dbReference type="EMBL" id="JACTNZ010000013">
    <property type="protein sequence ID" value="KAG5515986.1"/>
    <property type="molecule type" value="Genomic_DNA"/>
</dbReference>
<keyword evidence="11" id="KW-0472">Membrane</keyword>
<dbReference type="GO" id="GO:0016020">
    <property type="term" value="C:membrane"/>
    <property type="evidence" value="ECO:0007669"/>
    <property type="project" value="UniProtKB-SubCell"/>
</dbReference>
<comment type="cofactor">
    <cofactor evidence="1 12">
        <name>heme</name>
        <dbReference type="ChEBI" id="CHEBI:30413"/>
    </cofactor>
</comment>
<dbReference type="Gene3D" id="1.10.630.10">
    <property type="entry name" value="Cytochrome P450"/>
    <property type="match status" value="1"/>
</dbReference>